<dbReference type="Pfam" id="PF01805">
    <property type="entry name" value="Surp"/>
    <property type="match status" value="1"/>
</dbReference>
<evidence type="ECO:0000256" key="3">
    <source>
        <dbReference type="ARBA" id="ARBA00005634"/>
    </source>
</evidence>
<feature type="compositionally biased region" description="Low complexity" evidence="17">
    <location>
        <begin position="9"/>
        <end position="41"/>
    </location>
</feature>
<feature type="region of interest" description="Disordered" evidence="17">
    <location>
        <begin position="500"/>
        <end position="535"/>
    </location>
</feature>
<dbReference type="InterPro" id="IPR056922">
    <property type="entry name" value="SWAP1_C"/>
</dbReference>
<dbReference type="SMART" id="SM00582">
    <property type="entry name" value="RPR"/>
    <property type="match status" value="1"/>
</dbReference>
<dbReference type="EMBL" id="QJKJ01006866">
    <property type="protein sequence ID" value="RDX85123.1"/>
    <property type="molecule type" value="Genomic_DNA"/>
</dbReference>
<dbReference type="GO" id="GO:0005634">
    <property type="term" value="C:nucleus"/>
    <property type="evidence" value="ECO:0007669"/>
    <property type="project" value="UniProtKB-ARBA"/>
</dbReference>
<keyword evidence="20" id="KW-0121">Carboxypeptidase</keyword>
<evidence type="ECO:0000256" key="7">
    <source>
        <dbReference type="ARBA" id="ARBA00022723"/>
    </source>
</evidence>
<dbReference type="Gene3D" id="1.20.930.40">
    <property type="entry name" value="Transferrin receptor-like, dimerisation domain"/>
    <property type="match status" value="1"/>
</dbReference>
<evidence type="ECO:0000256" key="9">
    <source>
        <dbReference type="ARBA" id="ARBA00022833"/>
    </source>
</evidence>
<dbReference type="InterPro" id="IPR046450">
    <property type="entry name" value="PA_dom_sf"/>
</dbReference>
<dbReference type="GO" id="GO:0046872">
    <property type="term" value="F:metal ion binding"/>
    <property type="evidence" value="ECO:0007669"/>
    <property type="project" value="UniProtKB-KW"/>
</dbReference>
<dbReference type="PROSITE" id="PS50128">
    <property type="entry name" value="SURP"/>
    <property type="match status" value="1"/>
</dbReference>
<comment type="subcellular location">
    <subcellularLocation>
        <location evidence="2">Endoplasmic reticulum membrane</location>
        <topology evidence="2">Single-pass type II membrane protein</topology>
    </subcellularLocation>
</comment>
<feature type="domain" description="CID" evidence="19">
    <location>
        <begin position="277"/>
        <end position="418"/>
    </location>
</feature>
<dbReference type="Gene3D" id="1.10.10.790">
    <property type="entry name" value="Surp module"/>
    <property type="match status" value="1"/>
</dbReference>
<keyword evidence="13" id="KW-0472">Membrane</keyword>
<evidence type="ECO:0000256" key="15">
    <source>
        <dbReference type="ARBA" id="ARBA00052003"/>
    </source>
</evidence>
<dbReference type="EC" id="3.4.17.21" evidence="16"/>
<feature type="region of interest" description="Disordered" evidence="17">
    <location>
        <begin position="245"/>
        <end position="271"/>
    </location>
</feature>
<dbReference type="SUPFAM" id="SSF53187">
    <property type="entry name" value="Zn-dependent exopeptidases"/>
    <property type="match status" value="1"/>
</dbReference>
<keyword evidence="14" id="KW-0325">Glycoprotein</keyword>
<reference evidence="20" key="1">
    <citation type="submission" date="2018-05" db="EMBL/GenBank/DDBJ databases">
        <title>Draft genome of Mucuna pruriens seed.</title>
        <authorList>
            <person name="Nnadi N.E."/>
            <person name="Vos R."/>
            <person name="Hasami M.H."/>
            <person name="Devisetty U.K."/>
            <person name="Aguiy J.C."/>
        </authorList>
    </citation>
    <scope>NUCLEOTIDE SEQUENCE [LARGE SCALE GENOMIC DNA]</scope>
    <source>
        <strain evidence="20">JCA_2017</strain>
    </source>
</reference>
<protein>
    <recommendedName>
        <fullName evidence="16">glutamate carboxypeptidase II</fullName>
        <ecNumber evidence="16">3.4.17.21</ecNumber>
    </recommendedName>
</protein>
<dbReference type="SUPFAM" id="SSF109905">
    <property type="entry name" value="Surp module (SWAP domain)"/>
    <property type="match status" value="1"/>
</dbReference>
<evidence type="ECO:0000256" key="13">
    <source>
        <dbReference type="ARBA" id="ARBA00023136"/>
    </source>
</evidence>
<dbReference type="Pfam" id="PF04253">
    <property type="entry name" value="TFR_dimer"/>
    <property type="match status" value="1"/>
</dbReference>
<dbReference type="GO" id="GO:0004181">
    <property type="term" value="F:metallocarboxypeptidase activity"/>
    <property type="evidence" value="ECO:0007669"/>
    <property type="project" value="UniProtKB-EC"/>
</dbReference>
<dbReference type="Pfam" id="PF04389">
    <property type="entry name" value="Peptidase_M28"/>
    <property type="match status" value="1"/>
</dbReference>
<feature type="domain" description="SURP motif" evidence="18">
    <location>
        <begin position="136"/>
        <end position="180"/>
    </location>
</feature>
<dbReference type="GO" id="GO:0006397">
    <property type="term" value="P:mRNA processing"/>
    <property type="evidence" value="ECO:0007669"/>
    <property type="project" value="UniProtKB-KW"/>
</dbReference>
<dbReference type="InterPro" id="IPR006569">
    <property type="entry name" value="CID_dom"/>
</dbReference>
<dbReference type="InterPro" id="IPR000061">
    <property type="entry name" value="Surp"/>
</dbReference>
<dbReference type="FunFam" id="3.40.630.10:FF:000164">
    <property type="entry name" value="Os01g0740650 protein"/>
    <property type="match status" value="1"/>
</dbReference>
<dbReference type="SUPFAM" id="SSF47672">
    <property type="entry name" value="Transferrin receptor-like dimerisation domain"/>
    <property type="match status" value="1"/>
</dbReference>
<accession>A0A371G476</accession>
<evidence type="ECO:0000313" key="20">
    <source>
        <dbReference type="EMBL" id="RDX85123.1"/>
    </source>
</evidence>
<feature type="compositionally biased region" description="Low complexity" evidence="17">
    <location>
        <begin position="91"/>
        <end position="102"/>
    </location>
</feature>
<feature type="compositionally biased region" description="Pro residues" evidence="17">
    <location>
        <begin position="49"/>
        <end position="60"/>
    </location>
</feature>
<evidence type="ECO:0000256" key="5">
    <source>
        <dbReference type="ARBA" id="ARBA00022670"/>
    </source>
</evidence>
<dbReference type="PANTHER" id="PTHR10404">
    <property type="entry name" value="N-ACETYLATED-ALPHA-LINKED ACIDIC DIPEPTIDASE"/>
    <property type="match status" value="1"/>
</dbReference>
<dbReference type="GO" id="GO:0003723">
    <property type="term" value="F:RNA binding"/>
    <property type="evidence" value="ECO:0007669"/>
    <property type="project" value="InterPro"/>
</dbReference>
<dbReference type="SMART" id="SM00648">
    <property type="entry name" value="SWAP"/>
    <property type="match status" value="1"/>
</dbReference>
<feature type="compositionally biased region" description="Pro residues" evidence="17">
    <location>
        <begin position="121"/>
        <end position="130"/>
    </location>
</feature>
<dbReference type="GO" id="GO:0005789">
    <property type="term" value="C:endoplasmic reticulum membrane"/>
    <property type="evidence" value="ECO:0007669"/>
    <property type="project" value="UniProtKB-SubCell"/>
</dbReference>
<feature type="non-terminal residue" evidence="20">
    <location>
        <position position="1"/>
    </location>
</feature>
<gene>
    <name evidence="20" type="primary">AMP1</name>
    <name evidence="20" type="ORF">CR513_33719</name>
</gene>
<name>A0A371G476_MUCPR</name>
<dbReference type="PROSITE" id="PS51391">
    <property type="entry name" value="CID"/>
    <property type="match status" value="1"/>
</dbReference>
<dbReference type="InterPro" id="IPR036757">
    <property type="entry name" value="TFR-like_dimer_dom_sf"/>
</dbReference>
<comment type="caution">
    <text evidence="20">The sequence shown here is derived from an EMBL/GenBank/DDBJ whole genome shotgun (WGS) entry which is preliminary data.</text>
</comment>
<evidence type="ECO:0000259" key="18">
    <source>
        <dbReference type="PROSITE" id="PS50128"/>
    </source>
</evidence>
<dbReference type="Gene3D" id="1.25.40.90">
    <property type="match status" value="1"/>
</dbReference>
<dbReference type="GO" id="GO:0006508">
    <property type="term" value="P:proteolysis"/>
    <property type="evidence" value="ECO:0007669"/>
    <property type="project" value="UniProtKB-KW"/>
</dbReference>
<evidence type="ECO:0000256" key="1">
    <source>
        <dbReference type="ARBA" id="ARBA00001947"/>
    </source>
</evidence>
<dbReference type="InterPro" id="IPR007365">
    <property type="entry name" value="TFR-like_dimer_dom"/>
</dbReference>
<evidence type="ECO:0000256" key="6">
    <source>
        <dbReference type="ARBA" id="ARBA00022692"/>
    </source>
</evidence>
<feature type="compositionally biased region" description="Low complexity" evidence="17">
    <location>
        <begin position="64"/>
        <end position="83"/>
    </location>
</feature>
<feature type="compositionally biased region" description="Polar residues" evidence="17">
    <location>
        <begin position="503"/>
        <end position="514"/>
    </location>
</feature>
<dbReference type="PANTHER" id="PTHR10404:SF75">
    <property type="entry name" value="GLUTAMATE CARBOXYPEPTIDASE AMP1-RELATED"/>
    <property type="match status" value="1"/>
</dbReference>
<keyword evidence="6" id="KW-0812">Transmembrane</keyword>
<evidence type="ECO:0000313" key="21">
    <source>
        <dbReference type="Proteomes" id="UP000257109"/>
    </source>
</evidence>
<dbReference type="InterPro" id="IPR035967">
    <property type="entry name" value="SWAP/Surp_sf"/>
</dbReference>
<dbReference type="Gene3D" id="3.50.30.30">
    <property type="match status" value="1"/>
</dbReference>
<keyword evidence="8" id="KW-0378">Hydrolase</keyword>
<evidence type="ECO:0000256" key="12">
    <source>
        <dbReference type="ARBA" id="ARBA00023049"/>
    </source>
</evidence>
<evidence type="ECO:0000256" key="2">
    <source>
        <dbReference type="ARBA" id="ARBA00004648"/>
    </source>
</evidence>
<feature type="region of interest" description="Disordered" evidence="17">
    <location>
        <begin position="1"/>
        <end position="132"/>
    </location>
</feature>
<dbReference type="FunFam" id="1.20.930.40:FF:000001">
    <property type="entry name" value="N-acetylated-alpha-linked acidic dipeptidase 2"/>
    <property type="match status" value="1"/>
</dbReference>
<keyword evidence="9" id="KW-0862">Zinc</keyword>
<feature type="compositionally biased region" description="Pro residues" evidence="17">
    <location>
        <begin position="103"/>
        <end position="114"/>
    </location>
</feature>
<dbReference type="GO" id="GO:0010075">
    <property type="term" value="P:regulation of meristem growth"/>
    <property type="evidence" value="ECO:0007669"/>
    <property type="project" value="UniProtKB-ARBA"/>
</dbReference>
<keyword evidence="4" id="KW-0507">mRNA processing</keyword>
<keyword evidence="12" id="KW-0482">Metalloprotease</keyword>
<comment type="similarity">
    <text evidence="3">Belongs to the peptidase M28 family. M28B subfamily.</text>
</comment>
<evidence type="ECO:0000256" key="16">
    <source>
        <dbReference type="ARBA" id="ARBA00066561"/>
    </source>
</evidence>
<dbReference type="InterPro" id="IPR007484">
    <property type="entry name" value="Peptidase_M28"/>
</dbReference>
<keyword evidence="21" id="KW-1185">Reference proteome</keyword>
<keyword evidence="11" id="KW-1133">Transmembrane helix</keyword>
<comment type="catalytic activity">
    <reaction evidence="15">
        <text>Release of an unsubstituted, C-terminal glutamyl residue, typically from Ac-Asp-Glu or folylpoly-gamma-glutamates.</text>
        <dbReference type="EC" id="3.4.17.21"/>
    </reaction>
</comment>
<evidence type="ECO:0000256" key="10">
    <source>
        <dbReference type="ARBA" id="ARBA00022968"/>
    </source>
</evidence>
<dbReference type="SUPFAM" id="SSF52025">
    <property type="entry name" value="PA domain"/>
    <property type="match status" value="1"/>
</dbReference>
<dbReference type="OrthoDB" id="5841748at2759"/>
<feature type="region of interest" description="Disordered" evidence="17">
    <location>
        <begin position="592"/>
        <end position="666"/>
    </location>
</feature>
<dbReference type="STRING" id="157652.A0A371G476"/>
<evidence type="ECO:0000256" key="8">
    <source>
        <dbReference type="ARBA" id="ARBA00022801"/>
    </source>
</evidence>
<sequence>MERQGHDYASASAMAYAQQQRQASNMQQQQQFGFHPQHQQFPSTMHGPPFIPPGPGPAHPPMQQFPYHHALQQQQQPLPQLHPHAPPPPHLLLQQQQQHQGPPAFPSHYPPLVPSPFYDSSPPPVAPPSDPELHKRIDKLVEYAVKNGPDFEAMICEKQRDNPSYSFLFGGEGHGYYRYKLWLSTRPPGGPFNPPFPSSSMPMIHPPPNPMMNPSPLNASPMNPAGIGSSPSMLGPPPFQQFYDQQHHHQHPQSFGFPGRPEYDQSSKSFKGLPGPLPSDVAIELSNVLNNLNGTKESIKGAKLWFMQRSPFAPALAEALRDRVFALDEVERQLHMIYLANDILFDSLNRRTSSNDLDSEALALKPVLGSMLARIYHNPQSNEEYRKRLQQMVEFWASKKVYDQETISLLKGEMIGGPQTSPFPGASKDLSSASADSVTGMLQTPNHVVQQWQADRLGSGSSVLDQDRPDKHVAPAQSLSAPLAAQQFLPNSAPPIAFPGSMPISSSVQPTNQAPGAHLLPPPSSSTSEQLPPYPLFPPGLIPGMVRKMQIGSGVPYSPLSPLDIPTIIPPSTVPPSEILQIVSKFFKEIGEVNPSEGPMNSDSRDEDDEFDREYEREAPVRKGGACIPPPPNLQVDPETGTYADGSVERKLGSSGSGRLGLGATADPNEVSQYDDVLTTKPSPLGTMVILLVLCILGFYALHFPHSSAPSSASQNLSHLETLFLSTSSNSTISSYLRALTLHPHLAGTKPASDTTRYVLNHFTSLGLQAYTATYTALLSFPVRSSLSAHFSDGSAVTLPLTEPAAEGVVAAYHAYSPSGSVHARAVFANYGRERDYRALAARGVNVSGCVVVVRKGGGQGRGAVVETAEANGAAAVLVYGEGDTWREGFERGHVMRGIGDPLTPGWAGVEGAERLGLKDTEVLKRFPKIPSMPLSAEVADTILSSLGGLPLPLEWRSTLRSKVRHVGPGPTMLNFTYQGEKKVATIENVFAVIEGSEEPDRYVLLGNHRDAWTYGAVDPSSGTAALLDIARRFSVLLGLGWKPRRTIILCSWDAEEFGMIGSTEWVEQNLINLGTKAVAYLNVDCAVQGPGFFVGSTPQLDSLIREVTKKVMDPDFEGVSLYENWAAGGNNIQRLSGVDSDFAPFVQHAGVPSIDMYYGRDFPVYHTAFDSYNWMAEYGDPFFHRHVAVTGLWGLLALHLADDSILPFNYVSYANELQLYKNMLSNLIDQQISLHPLTTSIQEFASAAKEADDELKKLRLQETAGCSVDIKKRALNDRLMLAEKGFLDADGLRGRQWFKHLVFGPSSDHERLNFFPGISDSIITSSGVSERERLATIQHEIWRVARAIRRAASALRGEFT</sequence>
<evidence type="ECO:0000259" key="19">
    <source>
        <dbReference type="PROSITE" id="PS51391"/>
    </source>
</evidence>
<evidence type="ECO:0000256" key="17">
    <source>
        <dbReference type="SAM" id="MobiDB-lite"/>
    </source>
</evidence>
<dbReference type="CDD" id="cd08022">
    <property type="entry name" value="M28_PSMA_like"/>
    <property type="match status" value="1"/>
</dbReference>
<dbReference type="InterPro" id="IPR039373">
    <property type="entry name" value="Peptidase_M28B"/>
</dbReference>
<dbReference type="InterPro" id="IPR008942">
    <property type="entry name" value="ENTH_VHS"/>
</dbReference>
<dbReference type="Proteomes" id="UP000257109">
    <property type="component" value="Unassembled WGS sequence"/>
</dbReference>
<keyword evidence="7" id="KW-0479">Metal-binding</keyword>
<dbReference type="Gene3D" id="3.40.630.10">
    <property type="entry name" value="Zn peptidases"/>
    <property type="match status" value="1"/>
</dbReference>
<evidence type="ECO:0000256" key="4">
    <source>
        <dbReference type="ARBA" id="ARBA00022664"/>
    </source>
</evidence>
<dbReference type="Pfam" id="PF04818">
    <property type="entry name" value="CID"/>
    <property type="match status" value="1"/>
</dbReference>
<proteinExistence type="inferred from homology"/>
<evidence type="ECO:0000256" key="11">
    <source>
        <dbReference type="ARBA" id="ARBA00022989"/>
    </source>
</evidence>
<comment type="cofactor">
    <cofactor evidence="1">
        <name>Zn(2+)</name>
        <dbReference type="ChEBI" id="CHEBI:29105"/>
    </cofactor>
</comment>
<evidence type="ECO:0000256" key="14">
    <source>
        <dbReference type="ARBA" id="ARBA00023180"/>
    </source>
</evidence>
<keyword evidence="10" id="KW-0735">Signal-anchor</keyword>
<organism evidence="20 21">
    <name type="scientific">Mucuna pruriens</name>
    <name type="common">Velvet bean</name>
    <name type="synonym">Dolichos pruriens</name>
    <dbReference type="NCBI Taxonomy" id="157652"/>
    <lineage>
        <taxon>Eukaryota</taxon>
        <taxon>Viridiplantae</taxon>
        <taxon>Streptophyta</taxon>
        <taxon>Embryophyta</taxon>
        <taxon>Tracheophyta</taxon>
        <taxon>Spermatophyta</taxon>
        <taxon>Magnoliopsida</taxon>
        <taxon>eudicotyledons</taxon>
        <taxon>Gunneridae</taxon>
        <taxon>Pentapetalae</taxon>
        <taxon>rosids</taxon>
        <taxon>fabids</taxon>
        <taxon>Fabales</taxon>
        <taxon>Fabaceae</taxon>
        <taxon>Papilionoideae</taxon>
        <taxon>50 kb inversion clade</taxon>
        <taxon>NPAAA clade</taxon>
        <taxon>indigoferoid/millettioid clade</taxon>
        <taxon>Phaseoleae</taxon>
        <taxon>Mucuna</taxon>
    </lineage>
</organism>
<keyword evidence="5" id="KW-0645">Protease</keyword>
<dbReference type="Pfam" id="PF25123">
    <property type="entry name" value="SWAP1_C"/>
    <property type="match status" value="1"/>
</dbReference>